<dbReference type="Proteomes" id="UP001231189">
    <property type="component" value="Unassembled WGS sequence"/>
</dbReference>
<evidence type="ECO:0000313" key="2">
    <source>
        <dbReference type="EMBL" id="KAK1626732.1"/>
    </source>
</evidence>
<feature type="compositionally biased region" description="Polar residues" evidence="1">
    <location>
        <begin position="375"/>
        <end position="385"/>
    </location>
</feature>
<name>A0AAD8VWY2_LOLMU</name>
<keyword evidence="3" id="KW-1185">Reference proteome</keyword>
<dbReference type="Pfam" id="PF14223">
    <property type="entry name" value="Retrotran_gag_2"/>
    <property type="match status" value="1"/>
</dbReference>
<evidence type="ECO:0000313" key="3">
    <source>
        <dbReference type="Proteomes" id="UP001231189"/>
    </source>
</evidence>
<dbReference type="EMBL" id="JAUUTY010000005">
    <property type="protein sequence ID" value="KAK1626732.1"/>
    <property type="molecule type" value="Genomic_DNA"/>
</dbReference>
<sequence>MASSSLSPATNPLSNTQVTEKLTKGSHLLWKAQVLSAIRGAQLEGYLDGTKKAPSKEVDVEKDGKTEKVANPLYGLWLAQDQQLLSFLLSTLSQEVLLQVISYTSAAGLWSAVEAMFASHKRAQTVNSRIALANMQKGNMRVAEYVGKIKALADEMASAGKKLDEEDIVSYILAGLDSEYNPIVSAMCSRVEPVSFGELYGQLLSFETRMDLLHGGGGGSQSSVNAATRRGRGGPTYRARGGGQGRGNGGGYRGGRGNSGGNSNNTFGNGNSRQGGNGGGGGYFNGSGGGYGHSNNNNKLCCQLCGKAGHTALKCWERFNVNFTGVEEKSAGSASTSYGVDTNWYLDSGATDHITGDLNKLTIRDRYNGNEQVHTASGTATASGRQSEHVRTAQLVPDQPTTSPGGATSASTSDDHDQSTASPGGTPSASDSSPSSRNVSRTPDDGSKSSPVAGDAGASDDVASSASPGTDSSGCPDDRRSTGGFAVFFGSNLVSWNAKKQATVSRSSTEAEYKSLANATAEDLSRLEIPFTKEEIDEVIHNMPNDKAPGPDGFNGQFNTGIS</sequence>
<feature type="compositionally biased region" description="Gly residues" evidence="1">
    <location>
        <begin position="240"/>
        <end position="260"/>
    </location>
</feature>
<accession>A0AAD8VWY2</accession>
<feature type="region of interest" description="Disordered" evidence="1">
    <location>
        <begin position="375"/>
        <end position="478"/>
    </location>
</feature>
<reference evidence="2" key="1">
    <citation type="submission" date="2023-07" db="EMBL/GenBank/DDBJ databases">
        <title>A chromosome-level genome assembly of Lolium multiflorum.</title>
        <authorList>
            <person name="Chen Y."/>
            <person name="Copetti D."/>
            <person name="Kolliker R."/>
            <person name="Studer B."/>
        </authorList>
    </citation>
    <scope>NUCLEOTIDE SEQUENCE</scope>
    <source>
        <strain evidence="2">02402/16</strain>
        <tissue evidence="2">Leaf</tissue>
    </source>
</reference>
<feature type="compositionally biased region" description="Low complexity" evidence="1">
    <location>
        <begin position="400"/>
        <end position="412"/>
    </location>
</feature>
<dbReference type="AlphaFoldDB" id="A0AAD8VWY2"/>
<feature type="region of interest" description="Disordered" evidence="1">
    <location>
        <begin position="215"/>
        <end position="278"/>
    </location>
</feature>
<feature type="compositionally biased region" description="Low complexity" evidence="1">
    <location>
        <begin position="449"/>
        <end position="469"/>
    </location>
</feature>
<feature type="compositionally biased region" description="Low complexity" evidence="1">
    <location>
        <begin position="261"/>
        <end position="272"/>
    </location>
</feature>
<dbReference type="PANTHER" id="PTHR47481">
    <property type="match status" value="1"/>
</dbReference>
<proteinExistence type="predicted"/>
<dbReference type="CDD" id="cd09272">
    <property type="entry name" value="RNase_HI_RT_Ty1"/>
    <property type="match status" value="1"/>
</dbReference>
<protein>
    <submittedName>
        <fullName evidence="2">Uncharacterized protein</fullName>
    </submittedName>
</protein>
<comment type="caution">
    <text evidence="2">The sequence shown here is derived from an EMBL/GenBank/DDBJ whole genome shotgun (WGS) entry which is preliminary data.</text>
</comment>
<feature type="compositionally biased region" description="Low complexity" evidence="1">
    <location>
        <begin position="421"/>
        <end position="441"/>
    </location>
</feature>
<evidence type="ECO:0000256" key="1">
    <source>
        <dbReference type="SAM" id="MobiDB-lite"/>
    </source>
</evidence>
<gene>
    <name evidence="2" type="ORF">QYE76_001047</name>
</gene>
<dbReference type="PANTHER" id="PTHR47481:SF31">
    <property type="entry name" value="OS01G0873500 PROTEIN"/>
    <property type="match status" value="1"/>
</dbReference>
<feature type="region of interest" description="Disordered" evidence="1">
    <location>
        <begin position="542"/>
        <end position="563"/>
    </location>
</feature>
<organism evidence="2 3">
    <name type="scientific">Lolium multiflorum</name>
    <name type="common">Italian ryegrass</name>
    <name type="synonym">Lolium perenne subsp. multiflorum</name>
    <dbReference type="NCBI Taxonomy" id="4521"/>
    <lineage>
        <taxon>Eukaryota</taxon>
        <taxon>Viridiplantae</taxon>
        <taxon>Streptophyta</taxon>
        <taxon>Embryophyta</taxon>
        <taxon>Tracheophyta</taxon>
        <taxon>Spermatophyta</taxon>
        <taxon>Magnoliopsida</taxon>
        <taxon>Liliopsida</taxon>
        <taxon>Poales</taxon>
        <taxon>Poaceae</taxon>
        <taxon>BOP clade</taxon>
        <taxon>Pooideae</taxon>
        <taxon>Poodae</taxon>
        <taxon>Poeae</taxon>
        <taxon>Poeae Chloroplast Group 2 (Poeae type)</taxon>
        <taxon>Loliodinae</taxon>
        <taxon>Loliinae</taxon>
        <taxon>Lolium</taxon>
    </lineage>
</organism>